<keyword evidence="3" id="KW-1185">Reference proteome</keyword>
<proteinExistence type="predicted"/>
<dbReference type="RefSeq" id="WP_134518801.1">
    <property type="nucleotide sequence ID" value="NZ_SOHE01000029.1"/>
</dbReference>
<evidence type="ECO:0000313" key="3">
    <source>
        <dbReference type="Proteomes" id="UP000297447"/>
    </source>
</evidence>
<dbReference type="AlphaFoldDB" id="A0A4R9A5D1"/>
<evidence type="ECO:0000313" key="2">
    <source>
        <dbReference type="EMBL" id="TFD52290.1"/>
    </source>
</evidence>
<comment type="caution">
    <text evidence="2">The sequence shown here is derived from an EMBL/GenBank/DDBJ whole genome shotgun (WGS) entry which is preliminary data.</text>
</comment>
<dbReference type="PIRSF" id="PIRSF018008">
    <property type="entry name" value="UCP018008"/>
    <property type="match status" value="1"/>
</dbReference>
<dbReference type="OrthoDB" id="9801824at2"/>
<dbReference type="InterPro" id="IPR008306">
    <property type="entry name" value="UCP018008"/>
</dbReference>
<dbReference type="EMBL" id="SOHE01000029">
    <property type="protein sequence ID" value="TFD52290.1"/>
    <property type="molecule type" value="Genomic_DNA"/>
</dbReference>
<accession>A0A4R9A5D1</accession>
<protein>
    <submittedName>
        <fullName evidence="2">DUF429 domain-containing protein</fullName>
    </submittedName>
</protein>
<gene>
    <name evidence="2" type="ORF">E3T55_06720</name>
</gene>
<evidence type="ECO:0000256" key="1">
    <source>
        <dbReference type="SAM" id="MobiDB-lite"/>
    </source>
</evidence>
<reference evidence="2 3" key="1">
    <citation type="submission" date="2019-03" db="EMBL/GenBank/DDBJ databases">
        <title>Genomics of glacier-inhabiting Cryobacterium strains.</title>
        <authorList>
            <person name="Liu Q."/>
            <person name="Xin Y.-H."/>
        </authorList>
    </citation>
    <scope>NUCLEOTIDE SEQUENCE [LARGE SCALE GENOMIC DNA]</scope>
    <source>
        <strain evidence="2 3">Hh14</strain>
    </source>
</reference>
<organism evidence="2 3">
    <name type="scientific">Cryobacterium frigoriphilum</name>
    <dbReference type="NCBI Taxonomy" id="1259150"/>
    <lineage>
        <taxon>Bacteria</taxon>
        <taxon>Bacillati</taxon>
        <taxon>Actinomycetota</taxon>
        <taxon>Actinomycetes</taxon>
        <taxon>Micrococcales</taxon>
        <taxon>Microbacteriaceae</taxon>
        <taxon>Cryobacterium</taxon>
    </lineage>
</organism>
<name>A0A4R9A5D1_9MICO</name>
<feature type="region of interest" description="Disordered" evidence="1">
    <location>
        <begin position="256"/>
        <end position="285"/>
    </location>
</feature>
<sequence length="285" mass="31007">MSRFIGVDLAWGEGTAARRANETGLVLMDASGTVRDAGWARGIDAVAAWLIEVAEPGDVIAIDAPLIVFNPSGMRECEREVGQRYGRWKVAANASSLTLPWLGGVTLRRQLEAAGLRYTDGTHPPAPGEIEFFECYPYTTLVGAEEFGYDEQRPRYKRPALAMPASERRAFRAAECDELLRRMSALAAADPPLNLRSHPVTKPLLTSPSPLIDAAYKHREDLLDAALCAWTAAFWTRFGLSRCQVLGASDTPDCAGRRPVIIAPARPEQRPAPRGPGRAPGRESG</sequence>
<dbReference type="Proteomes" id="UP000297447">
    <property type="component" value="Unassembled WGS sequence"/>
</dbReference>